<feature type="domain" description="C2H2-type" evidence="3">
    <location>
        <begin position="75"/>
        <end position="102"/>
    </location>
</feature>
<name>A0A9C6XW44_FRAOC</name>
<dbReference type="Proteomes" id="UP000504606">
    <property type="component" value="Unplaced"/>
</dbReference>
<dbReference type="SUPFAM" id="SSF57667">
    <property type="entry name" value="beta-beta-alpha zinc fingers"/>
    <property type="match status" value="1"/>
</dbReference>
<dbReference type="SMART" id="SM00355">
    <property type="entry name" value="ZnF_C2H2"/>
    <property type="match status" value="2"/>
</dbReference>
<dbReference type="InterPro" id="IPR036236">
    <property type="entry name" value="Znf_C2H2_sf"/>
</dbReference>
<evidence type="ECO:0000313" key="5">
    <source>
        <dbReference type="RefSeq" id="XP_052133002.1"/>
    </source>
</evidence>
<keyword evidence="1" id="KW-0863">Zinc-finger</keyword>
<accession>A0A9C6XW44</accession>
<dbReference type="PROSITE" id="PS50157">
    <property type="entry name" value="ZINC_FINGER_C2H2_2"/>
    <property type="match status" value="2"/>
</dbReference>
<evidence type="ECO:0000313" key="4">
    <source>
        <dbReference type="Proteomes" id="UP000504606"/>
    </source>
</evidence>
<feature type="region of interest" description="Disordered" evidence="2">
    <location>
        <begin position="38"/>
        <end position="73"/>
    </location>
</feature>
<evidence type="ECO:0000256" key="2">
    <source>
        <dbReference type="SAM" id="MobiDB-lite"/>
    </source>
</evidence>
<dbReference type="OrthoDB" id="10004641at2759"/>
<dbReference type="GeneID" id="127752246"/>
<reference evidence="5" key="1">
    <citation type="submission" date="2025-08" db="UniProtKB">
        <authorList>
            <consortium name="RefSeq"/>
        </authorList>
    </citation>
    <scope>IDENTIFICATION</scope>
    <source>
        <tissue evidence="5">Whole organism</tissue>
    </source>
</reference>
<dbReference type="AlphaFoldDB" id="A0A9C6XW44"/>
<sequence>MLSASDQPSGVGCVAGYGPVPGPGALYHGYGPAALGPPPGCHPGPPLEPSASSWPTSGPGWFQSEGPPGSGKSSFVCKGCGKSYLHHSSVHKHIRFECGKEPQFKCTFCPHRSKLKSNLKKHLRNSHNYP</sequence>
<evidence type="ECO:0000256" key="1">
    <source>
        <dbReference type="PROSITE-ProRule" id="PRU00042"/>
    </source>
</evidence>
<organism evidence="4 5">
    <name type="scientific">Frankliniella occidentalis</name>
    <name type="common">Western flower thrips</name>
    <name type="synonym">Euthrips occidentalis</name>
    <dbReference type="NCBI Taxonomy" id="133901"/>
    <lineage>
        <taxon>Eukaryota</taxon>
        <taxon>Metazoa</taxon>
        <taxon>Ecdysozoa</taxon>
        <taxon>Arthropoda</taxon>
        <taxon>Hexapoda</taxon>
        <taxon>Insecta</taxon>
        <taxon>Pterygota</taxon>
        <taxon>Neoptera</taxon>
        <taxon>Paraneoptera</taxon>
        <taxon>Thysanoptera</taxon>
        <taxon>Terebrantia</taxon>
        <taxon>Thripoidea</taxon>
        <taxon>Thripidae</taxon>
        <taxon>Frankliniella</taxon>
    </lineage>
</organism>
<dbReference type="InterPro" id="IPR013087">
    <property type="entry name" value="Znf_C2H2_type"/>
</dbReference>
<feature type="compositionally biased region" description="Pro residues" evidence="2">
    <location>
        <begin position="38"/>
        <end position="48"/>
    </location>
</feature>
<protein>
    <submittedName>
        <fullName evidence="5">Longitudinals lacking protein, isoforms A/B/D/L-like isoform X1</fullName>
    </submittedName>
</protein>
<dbReference type="RefSeq" id="XP_052133002.1">
    <property type="nucleotide sequence ID" value="XM_052277042.1"/>
</dbReference>
<dbReference type="Gene3D" id="3.30.160.60">
    <property type="entry name" value="Classic Zinc Finger"/>
    <property type="match status" value="1"/>
</dbReference>
<dbReference type="GO" id="GO:0008270">
    <property type="term" value="F:zinc ion binding"/>
    <property type="evidence" value="ECO:0007669"/>
    <property type="project" value="UniProtKB-KW"/>
</dbReference>
<feature type="domain" description="C2H2-type" evidence="3">
    <location>
        <begin position="104"/>
        <end position="130"/>
    </location>
</feature>
<keyword evidence="1" id="KW-0479">Metal-binding</keyword>
<evidence type="ECO:0000259" key="3">
    <source>
        <dbReference type="PROSITE" id="PS50157"/>
    </source>
</evidence>
<dbReference type="KEGG" id="foc:127752246"/>
<keyword evidence="4" id="KW-1185">Reference proteome</keyword>
<keyword evidence="1" id="KW-0862">Zinc</keyword>
<proteinExistence type="predicted"/>
<gene>
    <name evidence="5" type="primary">LOC127752246</name>
</gene>